<reference evidence="4" key="1">
    <citation type="journal article" date="2019" name="Int. J. Syst. Evol. Microbiol.">
        <title>The Global Catalogue of Microorganisms (GCM) 10K type strain sequencing project: providing services to taxonomists for standard genome sequencing and annotation.</title>
        <authorList>
            <consortium name="The Broad Institute Genomics Platform"/>
            <consortium name="The Broad Institute Genome Sequencing Center for Infectious Disease"/>
            <person name="Wu L."/>
            <person name="Ma J."/>
        </authorList>
    </citation>
    <scope>NUCLEOTIDE SEQUENCE [LARGE SCALE GENOMIC DNA]</scope>
    <source>
        <strain evidence="4">JCM 17727</strain>
    </source>
</reference>
<dbReference type="InterPro" id="IPR025263">
    <property type="entry name" value="YhdP_central"/>
</dbReference>
<accession>A0ABP8I378</accession>
<feature type="compositionally biased region" description="Acidic residues" evidence="1">
    <location>
        <begin position="1228"/>
        <end position="1247"/>
    </location>
</feature>
<feature type="region of interest" description="Disordered" evidence="1">
    <location>
        <begin position="1198"/>
        <end position="1247"/>
    </location>
</feature>
<dbReference type="EMBL" id="BAABFU010000002">
    <property type="protein sequence ID" value="GAA4350466.1"/>
    <property type="molecule type" value="Genomic_DNA"/>
</dbReference>
<evidence type="ECO:0000313" key="4">
    <source>
        <dbReference type="Proteomes" id="UP001501294"/>
    </source>
</evidence>
<dbReference type="InterPro" id="IPR011836">
    <property type="entry name" value="YhdP"/>
</dbReference>
<dbReference type="PANTHER" id="PTHR38690">
    <property type="entry name" value="PROTEASE-RELATED"/>
    <property type="match status" value="1"/>
</dbReference>
<keyword evidence="4" id="KW-1185">Reference proteome</keyword>
<name>A0ABP8I378_9GAMM</name>
<dbReference type="Pfam" id="PF13116">
    <property type="entry name" value="YhdP"/>
    <property type="match status" value="1"/>
</dbReference>
<protein>
    <submittedName>
        <fullName evidence="3">YhdP family protein</fullName>
    </submittedName>
</protein>
<evidence type="ECO:0000313" key="3">
    <source>
        <dbReference type="EMBL" id="GAA4350466.1"/>
    </source>
</evidence>
<dbReference type="NCBIfam" id="TIGR02099">
    <property type="entry name" value="YhdP family protein"/>
    <property type="match status" value="1"/>
</dbReference>
<sequence>MIALVEEQVGGSFNYSSLDIDWSEFKPSIFINGATWSNESKSQSYNVEKAHITLNFWESLFKGYLITESIDLNQVNAELLMPRFDQDEGAISTDITLLLKRYPEIIDQESIQINDLSLNLHKDEALRTIRIETLTFTKLGKQRQLIIETQSSFATYGKLIIESSGQPFANDNPIKLYGLLRDFDVVDSSSFFDLPQGIPVELADSEFWFEYEGETPKSGRLLFSASSTSSQVAQLDAEINYLTEDGLSIFSSDQFHVVERLESEQLKRYDSYFKLVRDGRQPSKVGWLLEARNTPIGYFSTLASPFLAPSIRDILLKVKPQGELVSLDIEAEQIEEGLVPKYGHAELVNLSTEQSDVSPAVQLDQVIIRDEGKGWNLQFNAGAKTLAWAGVFQSAIPIEQLQLDAWVSFIDRPLARINHLEFVNDDLSVLANGAIRGLDNDVDLSVYAEASQINIAALEKYWPRNELEEDVLEFLDMALISGSVDLAKLTWRGNIEDFPYVDHQGQFDIQAKVSESTFKFDPDWPIVEGLNADVQFSNNEMLLRASKGQILGNGVDSVNGVIESLFTEGSILKLDINNHVSYEPYQNLFLNSPLKEWLGEELLDLEFSGRLSNRLKVTVPLSEDSDDTTLDGEITFAGQDIELRSYQLGLNGLQGKLHYTERGAYAEDIKAKLWQSPVTIDIGVDEYTNNDDLVNINANSNFDVAKAVASLNVELPIYVEGNSLVNLHYRQDSEGSESLIVRSDLSGTEINGPSWLSKSKDEKSSFLSTLYRKNNRIHARTIYRDTISSQLDFGVDTPEDINGVIAMGDLATHSIDVPKKGVAIQGFFAEIHSNEWLNSLQVKKQGDFYWPEWIDHISIRTALFTIAGQSLHDVVFTDSLLEDESVRFNVEAREGAGHLTLYSDGRKHVTVQKLDIELDSFSRLSDSEVSINKSSLDHWQLECLDCTINGIDTGKLTLVSSLEDGAVVVKGDSQIQGQLSAYLEGQWKGNRSEVNINFTTIDTGSLLKRWGYGDGLKEAQATGAIKLNWEGGFHDISLNNLNGNIRLETGEGVVKELSDRQARVFSLFSLQSVRRRLSLDFSDLFEDGFFFDKITGEFTIKNGVVHSDNVFIDGAAADVRVNGSTNLVKQTVDQNVTVVPKLGSSLPVLAGWAVEPTTGLIMLLVNKIFEPVIDVVVSIEYKVSGSLTNPTVVEVSKKSKEVAVPEVEEVPEALPKEVLPENLPDLQEQAEEPEEGREQSESEGEQN</sequence>
<comment type="caution">
    <text evidence="3">The sequence shown here is derived from an EMBL/GenBank/DDBJ whole genome shotgun (WGS) entry which is preliminary data.</text>
</comment>
<proteinExistence type="predicted"/>
<feature type="domain" description="YhdP central" evidence="2">
    <location>
        <begin position="6"/>
        <end position="1192"/>
    </location>
</feature>
<dbReference type="PANTHER" id="PTHR38690:SF1">
    <property type="entry name" value="PROTEASE"/>
    <property type="match status" value="1"/>
</dbReference>
<organism evidence="3 4">
    <name type="scientific">Kangiella taiwanensis</name>
    <dbReference type="NCBI Taxonomy" id="1079179"/>
    <lineage>
        <taxon>Bacteria</taxon>
        <taxon>Pseudomonadati</taxon>
        <taxon>Pseudomonadota</taxon>
        <taxon>Gammaproteobacteria</taxon>
        <taxon>Kangiellales</taxon>
        <taxon>Kangiellaceae</taxon>
        <taxon>Kangiella</taxon>
    </lineage>
</organism>
<evidence type="ECO:0000256" key="1">
    <source>
        <dbReference type="SAM" id="MobiDB-lite"/>
    </source>
</evidence>
<evidence type="ECO:0000259" key="2">
    <source>
        <dbReference type="Pfam" id="PF13116"/>
    </source>
</evidence>
<dbReference type="Proteomes" id="UP001501294">
    <property type="component" value="Unassembled WGS sequence"/>
</dbReference>
<gene>
    <name evidence="3" type="ORF">GCM10023150_16210</name>
</gene>